<comment type="caution">
    <text evidence="1">The sequence shown here is derived from an EMBL/GenBank/DDBJ whole genome shotgun (WGS) entry which is preliminary data.</text>
</comment>
<gene>
    <name evidence="1" type="ORF">TNCV_2139401</name>
</gene>
<organism evidence="1 2">
    <name type="scientific">Trichonephila clavipes</name>
    <name type="common">Golden silk orbweaver</name>
    <name type="synonym">Nephila clavipes</name>
    <dbReference type="NCBI Taxonomy" id="2585209"/>
    <lineage>
        <taxon>Eukaryota</taxon>
        <taxon>Metazoa</taxon>
        <taxon>Ecdysozoa</taxon>
        <taxon>Arthropoda</taxon>
        <taxon>Chelicerata</taxon>
        <taxon>Arachnida</taxon>
        <taxon>Araneae</taxon>
        <taxon>Araneomorphae</taxon>
        <taxon>Entelegynae</taxon>
        <taxon>Araneoidea</taxon>
        <taxon>Nephilidae</taxon>
        <taxon>Trichonephila</taxon>
    </lineage>
</organism>
<evidence type="ECO:0000313" key="2">
    <source>
        <dbReference type="Proteomes" id="UP000887159"/>
    </source>
</evidence>
<dbReference type="AlphaFoldDB" id="A0A8X6S4V5"/>
<proteinExistence type="predicted"/>
<dbReference type="EMBL" id="BMAU01021221">
    <property type="protein sequence ID" value="GFY00543.1"/>
    <property type="molecule type" value="Genomic_DNA"/>
</dbReference>
<accession>A0A8X6S4V5</accession>
<sequence>MCLLFKIILNYQKDCIFRRGRRIINHYALETQITSGATHNATARPIPKGIKTGKRAKTKESFNRLKPVVGIDVWDKHRLQLSGTIPNPRLKRDPFSVAQITLHTFIWSSPQVDGQLKPMLTLKTTNGRASFRKKGPDICFKGLTEKWLGFNQMDL</sequence>
<protein>
    <submittedName>
        <fullName evidence="1">Uncharacterized protein</fullName>
    </submittedName>
</protein>
<keyword evidence="2" id="KW-1185">Reference proteome</keyword>
<dbReference type="Proteomes" id="UP000887159">
    <property type="component" value="Unassembled WGS sequence"/>
</dbReference>
<reference evidence="1" key="1">
    <citation type="submission" date="2020-08" db="EMBL/GenBank/DDBJ databases">
        <title>Multicomponent nature underlies the extraordinary mechanical properties of spider dragline silk.</title>
        <authorList>
            <person name="Kono N."/>
            <person name="Nakamura H."/>
            <person name="Mori M."/>
            <person name="Yoshida Y."/>
            <person name="Ohtoshi R."/>
            <person name="Malay A.D."/>
            <person name="Moran D.A.P."/>
            <person name="Tomita M."/>
            <person name="Numata K."/>
            <person name="Arakawa K."/>
        </authorList>
    </citation>
    <scope>NUCLEOTIDE SEQUENCE</scope>
</reference>
<evidence type="ECO:0000313" key="1">
    <source>
        <dbReference type="EMBL" id="GFY00543.1"/>
    </source>
</evidence>
<name>A0A8X6S4V5_TRICX</name>